<dbReference type="Proteomes" id="UP000426265">
    <property type="component" value="Unassembled WGS sequence"/>
</dbReference>
<accession>A0A5S9WUY4</accession>
<keyword evidence="4" id="KW-0813">Transport</keyword>
<dbReference type="GO" id="GO:0046930">
    <property type="term" value="C:pore complex"/>
    <property type="evidence" value="ECO:0007669"/>
    <property type="project" value="UniProtKB-KW"/>
</dbReference>
<comment type="subcellular location">
    <subcellularLocation>
        <location evidence="1">Plastid</location>
        <location evidence="1">Chloroplast outer membrane</location>
        <topology evidence="1">Multi-pass membrane protein</topology>
    </subcellularLocation>
    <subcellularLocation>
        <location evidence="2">Plastid</location>
        <location evidence="2">Etioplast membrane</location>
        <topology evidence="2">Multi-pass membrane protein</topology>
    </subcellularLocation>
</comment>
<dbReference type="ExpressionAtlas" id="A0A178W9W0">
    <property type="expression patterns" value="baseline and differential"/>
</dbReference>
<proteinExistence type="inferred from homology"/>
<keyword evidence="8" id="KW-0812">Transmembrane</keyword>
<organism evidence="16 18">
    <name type="scientific">Arabidopsis thaliana</name>
    <name type="common">Mouse-ear cress</name>
    <dbReference type="NCBI Taxonomy" id="3702"/>
    <lineage>
        <taxon>Eukaryota</taxon>
        <taxon>Viridiplantae</taxon>
        <taxon>Streptophyta</taxon>
        <taxon>Embryophyta</taxon>
        <taxon>Tracheophyta</taxon>
        <taxon>Spermatophyta</taxon>
        <taxon>Magnoliopsida</taxon>
        <taxon>eudicotyledons</taxon>
        <taxon>Gunneridae</taxon>
        <taxon>Pentapetalae</taxon>
        <taxon>rosids</taxon>
        <taxon>malvids</taxon>
        <taxon>Brassicales</taxon>
        <taxon>Brassicaceae</taxon>
        <taxon>Camelineae</taxon>
        <taxon>Arabidopsis</taxon>
    </lineage>
</organism>
<evidence type="ECO:0000256" key="4">
    <source>
        <dbReference type="ARBA" id="ARBA00022448"/>
    </source>
</evidence>
<evidence type="ECO:0000256" key="10">
    <source>
        <dbReference type="ARBA" id="ARBA00023065"/>
    </source>
</evidence>
<reference evidence="15 21" key="4">
    <citation type="submission" date="2020-09" db="EMBL/GenBank/DDBJ databases">
        <authorList>
            <person name="Ashkenazy H."/>
        </authorList>
    </citation>
    <scope>NUCLEOTIDE SEQUENCE [LARGE SCALE GENOMIC DNA]</scope>
    <source>
        <strain evidence="21">cv. Cdm-0</strain>
    </source>
</reference>
<dbReference type="RefSeq" id="NP_565130.3">
    <property type="nucleotide sequence ID" value="NM_106290.5"/>
</dbReference>
<evidence type="ECO:0000313" key="15">
    <source>
        <dbReference type="EMBL" id="CAD5317362.1"/>
    </source>
</evidence>
<evidence type="ECO:0000256" key="12">
    <source>
        <dbReference type="ARBA" id="ARBA00023136"/>
    </source>
</evidence>
<sequence>METSMRYTSNSKSMKIHAKEKVPVNSKTHLQLHGELDTGTGAPSYFCAMIRHFFPEASTGLGVGLHYDKRQKLRCLVRGKKEFPVRADKRVTFNIKGRCDIDQDLNQKNPKGAAEFAWNIMDFKEDQDVRIKVGYEMFDKVPYMQIRENNWTLNANMKGKWNLRYDL</sequence>
<dbReference type="OrthoDB" id="503907at2759"/>
<evidence type="ECO:0000313" key="17">
    <source>
        <dbReference type="EMBL" id="VYS51208.1"/>
    </source>
</evidence>
<dbReference type="DNASU" id="843973"/>
<evidence type="ECO:0000313" key="16">
    <source>
        <dbReference type="EMBL" id="OAP13842.1"/>
    </source>
</evidence>
<evidence type="ECO:0000256" key="1">
    <source>
        <dbReference type="ARBA" id="ARBA00004396"/>
    </source>
</evidence>
<dbReference type="EMBL" id="CACRSJ010000104">
    <property type="protein sequence ID" value="VYS51208.1"/>
    <property type="molecule type" value="Genomic_DNA"/>
</dbReference>
<evidence type="ECO:0000256" key="13">
    <source>
        <dbReference type="ARBA" id="ARBA00024941"/>
    </source>
</evidence>
<accession>A0A178W9W0</accession>
<gene>
    <name evidence="16" type="ordered locus">AXX17_At1g70870</name>
    <name evidence="17" type="ORF">AN1_LOCUS6678</name>
    <name evidence="15" type="ORF">AT9943_LOCUS5645</name>
    <name evidence="14" type="ORF">C24_LOCUS6564</name>
</gene>
<dbReference type="KEGG" id="ath:AT1G76405"/>
<keyword evidence="6" id="KW-0150">Chloroplast</keyword>
<evidence type="ECO:0000256" key="9">
    <source>
        <dbReference type="ARBA" id="ARBA00022805"/>
    </source>
</evidence>
<dbReference type="OMA" id="NADYKGR"/>
<evidence type="ECO:0000313" key="14">
    <source>
        <dbReference type="EMBL" id="CAA0337880.1"/>
    </source>
</evidence>
<dbReference type="SMR" id="A0A178W9W0"/>
<keyword evidence="12" id="KW-0472">Membrane</keyword>
<evidence type="ECO:0000256" key="8">
    <source>
        <dbReference type="ARBA" id="ARBA00022692"/>
    </source>
</evidence>
<comment type="function">
    <text evidence="13">Voltage-dependent rectifying anion channel that facilitates the translocation between chloroplast and cytoplasm of phosphorylated carbohydrates such as triosephosphate, 3-phosphoglycerate and inorganic phosphate (Pi) depending of ATP to triosephosphate ratio in the plastidial intermembrane space; in high triosephosphate/ATP conditions (e.g. photosynthesis), export of triosphosphate from chloroplast (outward rectifying channels), but in high ATP/triosephosphate conditions (e.g. dark phase), import of phosphosolutes (inward rectifying channels).</text>
</comment>
<dbReference type="Proteomes" id="UP000078284">
    <property type="component" value="Chromosome 1"/>
</dbReference>
<dbReference type="Proteomes" id="UP000516314">
    <property type="component" value="Chromosome 1"/>
</dbReference>
<evidence type="ECO:0000313" key="18">
    <source>
        <dbReference type="Proteomes" id="UP000078284"/>
    </source>
</evidence>
<keyword evidence="10" id="KW-0406">Ion transport</keyword>
<evidence type="ECO:0000256" key="3">
    <source>
        <dbReference type="ARBA" id="ARBA00009945"/>
    </source>
</evidence>
<dbReference type="GO" id="GO:0034426">
    <property type="term" value="C:etioplast membrane"/>
    <property type="evidence" value="ECO:0007669"/>
    <property type="project" value="UniProtKB-SubCell"/>
</dbReference>
<dbReference type="EMBL" id="LUHQ01000001">
    <property type="protein sequence ID" value="OAP13842.1"/>
    <property type="molecule type" value="Genomic_DNA"/>
</dbReference>
<reference evidence="18" key="1">
    <citation type="journal article" date="2016" name="Proc. Natl. Acad. Sci. U.S.A.">
        <title>Chromosome-level assembly of Arabidopsis thaliana Ler reveals the extent of translocation and inversion polymorphisms.</title>
        <authorList>
            <person name="Zapata L."/>
            <person name="Ding J."/>
            <person name="Willing E.M."/>
            <person name="Hartwig B."/>
            <person name="Bezdan D."/>
            <person name="Jiao W.B."/>
            <person name="Patel V."/>
            <person name="Velikkakam James G."/>
            <person name="Koornneef M."/>
            <person name="Ossowski S."/>
            <person name="Schneeberger K."/>
        </authorList>
    </citation>
    <scope>NUCLEOTIDE SEQUENCE [LARGE SCALE GENOMIC DNA]</scope>
    <source>
        <strain evidence="18">cv. Landsberg erecta</strain>
    </source>
</reference>
<keyword evidence="9" id="KW-1002">Plastid outer membrane</keyword>
<comment type="similarity">
    <text evidence="3">Belongs to the plastid outer envelope porin OEP21 (TC 1.B.29) family.</text>
</comment>
<dbReference type="EMBL" id="LR881466">
    <property type="protein sequence ID" value="CAD5317362.1"/>
    <property type="molecule type" value="Genomic_DNA"/>
</dbReference>
<dbReference type="PANTHER" id="PTHR35993">
    <property type="entry name" value="OUTER ENVELOPE PORE PROTEIN 21B, CHLOROPLASTIC"/>
    <property type="match status" value="1"/>
</dbReference>
<dbReference type="GO" id="GO:0009707">
    <property type="term" value="C:chloroplast outer membrane"/>
    <property type="evidence" value="ECO:0007669"/>
    <property type="project" value="UniProtKB-SubCell"/>
</dbReference>
<evidence type="ECO:0000256" key="2">
    <source>
        <dbReference type="ARBA" id="ARBA00004441"/>
    </source>
</evidence>
<dbReference type="GO" id="GO:0008308">
    <property type="term" value="F:voltage-gated monoatomic anion channel activity"/>
    <property type="evidence" value="ECO:0007669"/>
    <property type="project" value="InterPro"/>
</dbReference>
<evidence type="ECO:0000313" key="21">
    <source>
        <dbReference type="Proteomes" id="UP000516314"/>
    </source>
</evidence>
<dbReference type="Proteomes" id="UP000434276">
    <property type="component" value="Unassembled WGS sequence"/>
</dbReference>
<dbReference type="GO" id="GO:0044070">
    <property type="term" value="P:regulation of monoatomic anion transport"/>
    <property type="evidence" value="ECO:0007669"/>
    <property type="project" value="InterPro"/>
</dbReference>
<evidence type="ECO:0000313" key="20">
    <source>
        <dbReference type="Proteomes" id="UP000434276"/>
    </source>
</evidence>
<name>A0A178W9W0_ARATH</name>
<dbReference type="AlphaFoldDB" id="A0A178W9W0"/>
<evidence type="ECO:0000313" key="19">
    <source>
        <dbReference type="Proteomes" id="UP000426265"/>
    </source>
</evidence>
<keyword evidence="7" id="KW-0934">Plastid</keyword>
<evidence type="ECO:0000256" key="5">
    <source>
        <dbReference type="ARBA" id="ARBA00022452"/>
    </source>
</evidence>
<evidence type="ECO:0000256" key="7">
    <source>
        <dbReference type="ARBA" id="ARBA00022640"/>
    </source>
</evidence>
<reference evidence="16" key="2">
    <citation type="submission" date="2016-03" db="EMBL/GenBank/DDBJ databases">
        <title>Full-length assembly of Arabidopsis thaliana Ler reveals the complement of translocations and inversions.</title>
        <authorList>
            <person name="Zapata L."/>
            <person name="Schneeberger K."/>
            <person name="Ossowski S."/>
        </authorList>
    </citation>
    <scope>NUCLEOTIDE SEQUENCE [LARGE SCALE GENOMIC DNA]</scope>
    <source>
        <tissue evidence="16">Leaf</tissue>
    </source>
</reference>
<protein>
    <submittedName>
        <fullName evidence="15">(thale cress) hypothetical protein</fullName>
    </submittedName>
</protein>
<keyword evidence="11" id="KW-0626">Porin</keyword>
<dbReference type="EMBL" id="CACSHJ010000087">
    <property type="protein sequence ID" value="CAA0337880.1"/>
    <property type="molecule type" value="Genomic_DNA"/>
</dbReference>
<reference evidence="14 20" key="3">
    <citation type="submission" date="2019-12" db="EMBL/GenBank/DDBJ databases">
        <authorList>
            <person name="Jiao W.-B."/>
            <person name="Schneeberger K."/>
        </authorList>
    </citation>
    <scope>NUCLEOTIDE SEQUENCE [LARGE SCALE GENOMIC DNA]</scope>
    <source>
        <strain evidence="19">cv. An-1</strain>
        <strain evidence="20">cv. C24</strain>
    </source>
</reference>
<keyword evidence="5" id="KW-1134">Transmembrane beta strand</keyword>
<dbReference type="GO" id="GO:0015288">
    <property type="term" value="F:porin activity"/>
    <property type="evidence" value="ECO:0007669"/>
    <property type="project" value="UniProtKB-KW"/>
</dbReference>
<dbReference type="InterPro" id="IPR034575">
    <property type="entry name" value="OEP21"/>
</dbReference>
<evidence type="ECO:0000256" key="11">
    <source>
        <dbReference type="ARBA" id="ARBA00023114"/>
    </source>
</evidence>
<dbReference type="PANTHER" id="PTHR35993:SF1">
    <property type="entry name" value="OUTER ENVELOPE PORE PROTEIN 21B, CHLOROPLASTIC"/>
    <property type="match status" value="1"/>
</dbReference>
<evidence type="ECO:0000256" key="6">
    <source>
        <dbReference type="ARBA" id="ARBA00022528"/>
    </source>
</evidence>